<dbReference type="InterPro" id="IPR019786">
    <property type="entry name" value="Zinc_finger_PHD-type_CS"/>
</dbReference>
<keyword evidence="7" id="KW-0949">S-adenosyl-L-methionine</keyword>
<dbReference type="SMART" id="SM00570">
    <property type="entry name" value="AWS"/>
    <property type="match status" value="1"/>
</dbReference>
<dbReference type="Gene3D" id="2.170.270.10">
    <property type="entry name" value="SET domain"/>
    <property type="match status" value="1"/>
</dbReference>
<dbReference type="Pfam" id="PF00856">
    <property type="entry name" value="SET"/>
    <property type="match status" value="1"/>
</dbReference>
<feature type="region of interest" description="Disordered" evidence="13">
    <location>
        <begin position="379"/>
        <end position="404"/>
    </location>
</feature>
<feature type="compositionally biased region" description="Polar residues" evidence="13">
    <location>
        <begin position="1122"/>
        <end position="1162"/>
    </location>
</feature>
<keyword evidence="8" id="KW-0479">Metal-binding</keyword>
<dbReference type="SMART" id="SM00508">
    <property type="entry name" value="PostSET"/>
    <property type="match status" value="1"/>
</dbReference>
<dbReference type="InterPro" id="IPR000313">
    <property type="entry name" value="PWWP_dom"/>
</dbReference>
<dbReference type="SMART" id="SM00317">
    <property type="entry name" value="SET"/>
    <property type="match status" value="1"/>
</dbReference>
<evidence type="ECO:0000256" key="3">
    <source>
        <dbReference type="ARBA" id="ARBA00022454"/>
    </source>
</evidence>
<evidence type="ECO:0000313" key="15">
    <source>
        <dbReference type="Proteomes" id="UP001152795"/>
    </source>
</evidence>
<dbReference type="InterPro" id="IPR019787">
    <property type="entry name" value="Znf_PHD-finger"/>
</dbReference>
<dbReference type="CDD" id="cd15568">
    <property type="entry name" value="PHD5_NSD"/>
    <property type="match status" value="1"/>
</dbReference>
<dbReference type="CDD" id="cd15567">
    <property type="entry name" value="PHD4_NSD"/>
    <property type="match status" value="1"/>
</dbReference>
<dbReference type="Pfam" id="PF00855">
    <property type="entry name" value="PWWP"/>
    <property type="match status" value="2"/>
</dbReference>
<keyword evidence="9" id="KW-0863">Zinc-finger</keyword>
<proteinExistence type="predicted"/>
<dbReference type="SUPFAM" id="SSF82199">
    <property type="entry name" value="SET domain"/>
    <property type="match status" value="1"/>
</dbReference>
<dbReference type="Pfam" id="PF23011">
    <property type="entry name" value="PHD-1st_NSD"/>
    <property type="match status" value="1"/>
</dbReference>
<dbReference type="PROSITE" id="PS51215">
    <property type="entry name" value="AWS"/>
    <property type="match status" value="1"/>
</dbReference>
<dbReference type="CDD" id="cd05838">
    <property type="entry name" value="PWWP_NSD_rpt2"/>
    <property type="match status" value="1"/>
</dbReference>
<dbReference type="GO" id="GO:0140938">
    <property type="term" value="F:histone H3 methyltransferase activity"/>
    <property type="evidence" value="ECO:0007669"/>
    <property type="project" value="UniProtKB-ARBA"/>
</dbReference>
<dbReference type="PANTHER" id="PTHR22884">
    <property type="entry name" value="SET DOMAIN PROTEINS"/>
    <property type="match status" value="1"/>
</dbReference>
<evidence type="ECO:0000256" key="4">
    <source>
        <dbReference type="ARBA" id="ARBA00022553"/>
    </source>
</evidence>
<protein>
    <submittedName>
        <fullName evidence="14">Histone-lysine N-methyltransferase NSD2 isoform X2</fullName>
    </submittedName>
</protein>
<feature type="compositionally biased region" description="Basic and acidic residues" evidence="13">
    <location>
        <begin position="965"/>
        <end position="974"/>
    </location>
</feature>
<dbReference type="Gene3D" id="3.30.40.10">
    <property type="entry name" value="Zinc/RING finger domain, C3HC4 (zinc finger)"/>
    <property type="match status" value="4"/>
</dbReference>
<dbReference type="InterPro" id="IPR001965">
    <property type="entry name" value="Znf_PHD"/>
</dbReference>
<dbReference type="PROSITE" id="PS50868">
    <property type="entry name" value="POST_SET"/>
    <property type="match status" value="1"/>
</dbReference>
<feature type="compositionally biased region" description="Low complexity" evidence="13">
    <location>
        <begin position="1212"/>
        <end position="1278"/>
    </location>
</feature>
<dbReference type="PROSITE" id="PS01359">
    <property type="entry name" value="ZF_PHD_1"/>
    <property type="match status" value="2"/>
</dbReference>
<dbReference type="Gene3D" id="2.30.30.140">
    <property type="match status" value="2"/>
</dbReference>
<dbReference type="InterPro" id="IPR013083">
    <property type="entry name" value="Znf_RING/FYVE/PHD"/>
</dbReference>
<evidence type="ECO:0000256" key="12">
    <source>
        <dbReference type="ARBA" id="ARBA00023242"/>
    </source>
</evidence>
<dbReference type="CDD" id="cd20144">
    <property type="entry name" value="PWWP_NSD_rpt1"/>
    <property type="match status" value="1"/>
</dbReference>
<dbReference type="GO" id="GO:0032259">
    <property type="term" value="P:methylation"/>
    <property type="evidence" value="ECO:0007669"/>
    <property type="project" value="UniProtKB-KW"/>
</dbReference>
<evidence type="ECO:0000256" key="2">
    <source>
        <dbReference type="ARBA" id="ARBA00004286"/>
    </source>
</evidence>
<evidence type="ECO:0000256" key="8">
    <source>
        <dbReference type="ARBA" id="ARBA00022723"/>
    </source>
</evidence>
<dbReference type="InterPro" id="IPR011011">
    <property type="entry name" value="Znf_FYVE_PHD"/>
</dbReference>
<keyword evidence="11" id="KW-0156">Chromatin regulator</keyword>
<dbReference type="Pfam" id="PF17982">
    <property type="entry name" value="C5HCH"/>
    <property type="match status" value="1"/>
</dbReference>
<feature type="compositionally biased region" description="Low complexity" evidence="13">
    <location>
        <begin position="1163"/>
        <end position="1203"/>
    </location>
</feature>
<gene>
    <name evidence="14" type="ORF">PACLA_8A031902</name>
</gene>
<accession>A0A6S7H8D6</accession>
<keyword evidence="10" id="KW-0862">Zinc</keyword>
<feature type="compositionally biased region" description="Polar residues" evidence="13">
    <location>
        <begin position="1082"/>
        <end position="1113"/>
    </location>
</feature>
<evidence type="ECO:0000256" key="5">
    <source>
        <dbReference type="ARBA" id="ARBA00022603"/>
    </source>
</evidence>
<keyword evidence="5" id="KW-0489">Methyltransferase</keyword>
<keyword evidence="15" id="KW-1185">Reference proteome</keyword>
<dbReference type="SUPFAM" id="SSF63748">
    <property type="entry name" value="Tudor/PWWP/MBT"/>
    <property type="match status" value="2"/>
</dbReference>
<reference evidence="14" key="1">
    <citation type="submission" date="2020-04" db="EMBL/GenBank/DDBJ databases">
        <authorList>
            <person name="Alioto T."/>
            <person name="Alioto T."/>
            <person name="Gomez Garrido J."/>
        </authorList>
    </citation>
    <scope>NUCLEOTIDE SEQUENCE</scope>
    <source>
        <strain evidence="14">A484AB</strain>
    </source>
</reference>
<keyword evidence="3" id="KW-0158">Chromosome</keyword>
<dbReference type="Pfam" id="PF17907">
    <property type="entry name" value="AWS"/>
    <property type="match status" value="1"/>
</dbReference>
<evidence type="ECO:0000256" key="9">
    <source>
        <dbReference type="ARBA" id="ARBA00022771"/>
    </source>
</evidence>
<evidence type="ECO:0000256" key="11">
    <source>
        <dbReference type="ARBA" id="ARBA00022853"/>
    </source>
</evidence>
<keyword evidence="6" id="KW-0808">Transferase</keyword>
<dbReference type="PROSITE" id="PS50280">
    <property type="entry name" value="SET"/>
    <property type="match status" value="1"/>
</dbReference>
<dbReference type="GO" id="GO:0016279">
    <property type="term" value="F:protein-lysine N-methyltransferase activity"/>
    <property type="evidence" value="ECO:0007669"/>
    <property type="project" value="UniProtKB-ARBA"/>
</dbReference>
<evidence type="ECO:0000256" key="1">
    <source>
        <dbReference type="ARBA" id="ARBA00004123"/>
    </source>
</evidence>
<evidence type="ECO:0000256" key="10">
    <source>
        <dbReference type="ARBA" id="ARBA00022833"/>
    </source>
</evidence>
<evidence type="ECO:0000256" key="13">
    <source>
        <dbReference type="SAM" id="MobiDB-lite"/>
    </source>
</evidence>
<dbReference type="InterPro" id="IPR041306">
    <property type="entry name" value="C5HCH"/>
</dbReference>
<feature type="compositionally biased region" description="Low complexity" evidence="13">
    <location>
        <begin position="257"/>
        <end position="266"/>
    </location>
</feature>
<sequence length="1329" mass="146967">MSNIEALEADQSGEKPFLKTEEDVATLESSLQVSTPPEGEKLPWCVGDVVWSKIPGHPWWPSLIAHEPNTAVYFKMKGRTRYYHVQFFGTELMRGWVTERNVLKYEGKSHFLSLRLSVHGKQHKIGKKQLPVWENAIKMADEALPLNHHERQESFNVFMCSIVETPDTVVDQGTGDVLSEFEDKTSNATPGTMDDDHEDISADGGEPPVKKTRVDDADMLTMDGTKPDNAKPKNNSPRKSNKSTVKQTALTTPKQMKTTPNKQVNNKVNKPVNKELAKHVNKRLDQQGKNKLDKPVNNNKLDIKQVANKLDKQVKKIKDNCIFVNHSPTACTVQMSIENGKRKRGRPRKDLLFLVGHSNTEKAVTLAKKLKIEKIRPSANTLPNNLSSPSAESEKSDGASDTNSISSIDIESRKSLSKIKEFVCAVCEKPDNLLICEGICNSAYHKDCLTRDVLPEKFICDKCTTGNHTCFVCGKADNVIKCSSQNCGKCYHLDCIKTLDAKIKDENFICPLHHCNVCGTKKSSTLKRRLTCCTRCPVAYHSSTCIVAGSLPITSGYLVCNRHFIADPKKAHHLHVNVNWCFVCSIGGTLICCESCPAAFHAECIEEAGIPEGRFFCRDCKDGKEMLYGEIVWVKLGMYRWWPAQICNPNNIPTNIQRMKHQPGEFPVQFLGSHDYYWIHRGRVFSYQEGDKGSIGSGGKYLAEIFKKALVEAQEKYTEWQKAQEEKAEKDLEKLSKKPAVYKHIKINRYTTATRYVIDECEWSTCDCSFHDENPCGPDTHCLNRILYVECSPLKCPAREKCQNQCFVKRQYLDCEPFRAERRGWGLKAKADAKKGQFVIEYVGELINDETCRERVRKGINDGVINYYMLTIDKDCIIDAGPMGNLSRFMNHCCDPNCETQKWTVNGEVRVGLFAKRDIKEGEELVFDYQLDCLGNEKKKCSCGSENCSGFLGVRPKTQHALKLQEEKKKNQESKKKKKKTANKKNVDEHEDECYDCGDGGELIMCSKTGCSKCYHLSCLTIDKIPHGDWLCPWHFCDDCGKAAMIRCQECSNSFCLAHGPGQITKMADGRSLCDQHPESGLDTSDVSNNTPTNTPSDLNVTSEEPGNTTNIPTHPIDEPPSVSTDPTNVPASPTNAPLNLTSVLSNSANAPINLASDPTNPTNTSTDASSAHTSTSGDQTNTSTNASSVSTSTSNDPTNSTNAPINPTSDPTNPTNASSSLTSTSNDPTNTPTNASSAPTSTSNDPTNSTNAPINPTSDPTNPTSTTTSTYISTDPTKAANAPLNFTSDPTNPTSDVDNVTNTPNGPSIVHNDLVKIPASVNEDPPVS</sequence>
<dbReference type="GO" id="GO:0005694">
    <property type="term" value="C:chromosome"/>
    <property type="evidence" value="ECO:0007669"/>
    <property type="project" value="UniProtKB-SubCell"/>
</dbReference>
<comment type="subcellular location">
    <subcellularLocation>
        <location evidence="2">Chromosome</location>
    </subcellularLocation>
    <subcellularLocation>
        <location evidence="1">Nucleus</location>
    </subcellularLocation>
</comment>
<keyword evidence="4" id="KW-0597">Phosphoprotein</keyword>
<dbReference type="InterPro" id="IPR055198">
    <property type="entry name" value="NSD_PHD"/>
</dbReference>
<organism evidence="14 15">
    <name type="scientific">Paramuricea clavata</name>
    <name type="common">Red gorgonian</name>
    <name type="synonym">Violescent sea-whip</name>
    <dbReference type="NCBI Taxonomy" id="317549"/>
    <lineage>
        <taxon>Eukaryota</taxon>
        <taxon>Metazoa</taxon>
        <taxon>Cnidaria</taxon>
        <taxon>Anthozoa</taxon>
        <taxon>Octocorallia</taxon>
        <taxon>Malacalcyonacea</taxon>
        <taxon>Plexauridae</taxon>
        <taxon>Paramuricea</taxon>
    </lineage>
</organism>
<dbReference type="FunFam" id="3.30.40.10:FF:000969">
    <property type="entry name" value="Histone-lysine N-methyltransferase"/>
    <property type="match status" value="1"/>
</dbReference>
<evidence type="ECO:0000256" key="7">
    <source>
        <dbReference type="ARBA" id="ARBA00022691"/>
    </source>
</evidence>
<dbReference type="PROSITE" id="PS50812">
    <property type="entry name" value="PWWP"/>
    <property type="match status" value="2"/>
</dbReference>
<keyword evidence="12" id="KW-0539">Nucleus</keyword>
<dbReference type="GO" id="GO:0005634">
    <property type="term" value="C:nucleus"/>
    <property type="evidence" value="ECO:0007669"/>
    <property type="project" value="UniProtKB-SubCell"/>
</dbReference>
<feature type="compositionally biased region" description="Polar residues" evidence="13">
    <location>
        <begin position="379"/>
        <end position="391"/>
    </location>
</feature>
<feature type="region of interest" description="Disordered" evidence="13">
    <location>
        <begin position="181"/>
        <end position="266"/>
    </location>
</feature>
<dbReference type="InterPro" id="IPR001214">
    <property type="entry name" value="SET_dom"/>
</dbReference>
<name>A0A6S7H8D6_PARCT</name>
<dbReference type="GO" id="GO:0008270">
    <property type="term" value="F:zinc ion binding"/>
    <property type="evidence" value="ECO:0007669"/>
    <property type="project" value="UniProtKB-KW"/>
</dbReference>
<dbReference type="InterPro" id="IPR006560">
    <property type="entry name" value="AWS_dom"/>
</dbReference>
<dbReference type="FunFam" id="3.30.40.10:FF:000025">
    <property type="entry name" value="Histone-lysine N-methyltransferase"/>
    <property type="match status" value="1"/>
</dbReference>
<dbReference type="Proteomes" id="UP001152795">
    <property type="component" value="Unassembled WGS sequence"/>
</dbReference>
<dbReference type="SMART" id="SM00293">
    <property type="entry name" value="PWWP"/>
    <property type="match status" value="2"/>
</dbReference>
<dbReference type="SUPFAM" id="SSF57903">
    <property type="entry name" value="FYVE/PHD zinc finger"/>
    <property type="match status" value="4"/>
</dbReference>
<dbReference type="OrthoDB" id="422362at2759"/>
<dbReference type="InterPro" id="IPR059153">
    <property type="entry name" value="NSD_PHD-1st"/>
</dbReference>
<feature type="compositionally biased region" description="Polar residues" evidence="13">
    <location>
        <begin position="244"/>
        <end position="256"/>
    </location>
</feature>
<feature type="compositionally biased region" description="Polar residues" evidence="13">
    <location>
        <begin position="1285"/>
        <end position="1307"/>
    </location>
</feature>
<dbReference type="InterPro" id="IPR050777">
    <property type="entry name" value="SET2_Histone-Lys_MeTrsfase"/>
</dbReference>
<dbReference type="CDD" id="cd19173">
    <property type="entry name" value="SET_NSD"/>
    <property type="match status" value="1"/>
</dbReference>
<feature type="region of interest" description="Disordered" evidence="13">
    <location>
        <begin position="1072"/>
        <end position="1329"/>
    </location>
</feature>
<dbReference type="InterPro" id="IPR046341">
    <property type="entry name" value="SET_dom_sf"/>
</dbReference>
<dbReference type="FunFam" id="2.30.30.140:FF:000099">
    <property type="entry name" value="Histone-lysine N-methyltransferase"/>
    <property type="match status" value="1"/>
</dbReference>
<dbReference type="CDD" id="cd15566">
    <property type="entry name" value="PHD3_NSD"/>
    <property type="match status" value="1"/>
</dbReference>
<dbReference type="Pfam" id="PF22908">
    <property type="entry name" value="PHD_NSD"/>
    <property type="match status" value="1"/>
</dbReference>
<evidence type="ECO:0000313" key="14">
    <source>
        <dbReference type="EMBL" id="CAB4000549.1"/>
    </source>
</evidence>
<evidence type="ECO:0000256" key="6">
    <source>
        <dbReference type="ARBA" id="ARBA00022679"/>
    </source>
</evidence>
<dbReference type="EMBL" id="CACRXK020003863">
    <property type="protein sequence ID" value="CAB4000549.1"/>
    <property type="molecule type" value="Genomic_DNA"/>
</dbReference>
<dbReference type="CDD" id="cd15565">
    <property type="entry name" value="PHD2_NSD"/>
    <property type="match status" value="1"/>
</dbReference>
<comment type="caution">
    <text evidence="14">The sequence shown here is derived from an EMBL/GenBank/DDBJ whole genome shotgun (WGS) entry which is preliminary data.</text>
</comment>
<dbReference type="PROSITE" id="PS50016">
    <property type="entry name" value="ZF_PHD_2"/>
    <property type="match status" value="1"/>
</dbReference>
<dbReference type="InterPro" id="IPR003616">
    <property type="entry name" value="Post-SET_dom"/>
</dbReference>
<dbReference type="SMART" id="SM00249">
    <property type="entry name" value="PHD"/>
    <property type="match status" value="5"/>
</dbReference>
<feature type="region of interest" description="Disordered" evidence="13">
    <location>
        <begin position="965"/>
        <end position="984"/>
    </location>
</feature>